<accession>A0A016SKX6</accession>
<protein>
    <submittedName>
        <fullName evidence="1">Uncharacterized protein</fullName>
    </submittedName>
</protein>
<gene>
    <name evidence="1" type="primary">Acey_s0212.g2263</name>
    <name evidence="1" type="ORF">Y032_0212g2263</name>
</gene>
<comment type="caution">
    <text evidence="1">The sequence shown here is derived from an EMBL/GenBank/DDBJ whole genome shotgun (WGS) entry which is preliminary data.</text>
</comment>
<name>A0A016SKX6_9BILA</name>
<evidence type="ECO:0000313" key="1">
    <source>
        <dbReference type="EMBL" id="EYB90964.1"/>
    </source>
</evidence>
<proteinExistence type="predicted"/>
<dbReference type="EMBL" id="JARK01001548">
    <property type="protein sequence ID" value="EYB90964.1"/>
    <property type="molecule type" value="Genomic_DNA"/>
</dbReference>
<keyword evidence="2" id="KW-1185">Reference proteome</keyword>
<dbReference type="Proteomes" id="UP000024635">
    <property type="component" value="Unassembled WGS sequence"/>
</dbReference>
<evidence type="ECO:0000313" key="2">
    <source>
        <dbReference type="Proteomes" id="UP000024635"/>
    </source>
</evidence>
<organism evidence="1 2">
    <name type="scientific">Ancylostoma ceylanicum</name>
    <dbReference type="NCBI Taxonomy" id="53326"/>
    <lineage>
        <taxon>Eukaryota</taxon>
        <taxon>Metazoa</taxon>
        <taxon>Ecdysozoa</taxon>
        <taxon>Nematoda</taxon>
        <taxon>Chromadorea</taxon>
        <taxon>Rhabditida</taxon>
        <taxon>Rhabditina</taxon>
        <taxon>Rhabditomorpha</taxon>
        <taxon>Strongyloidea</taxon>
        <taxon>Ancylostomatidae</taxon>
        <taxon>Ancylostomatinae</taxon>
        <taxon>Ancylostoma</taxon>
    </lineage>
</organism>
<sequence length="88" mass="9734">MLDPLLRRSESLLRCHAERSTIPPPASTCYPCGETTPTQHAVGWRGSYAHIIGRPPLSSSAKEEGSVQDEDGDQRLEVTWLLLNSTQM</sequence>
<reference evidence="2" key="1">
    <citation type="journal article" date="2015" name="Nat. Genet.">
        <title>The genome and transcriptome of the zoonotic hookworm Ancylostoma ceylanicum identify infection-specific gene families.</title>
        <authorList>
            <person name="Schwarz E.M."/>
            <person name="Hu Y."/>
            <person name="Antoshechkin I."/>
            <person name="Miller M.M."/>
            <person name="Sternberg P.W."/>
            <person name="Aroian R.V."/>
        </authorList>
    </citation>
    <scope>NUCLEOTIDE SEQUENCE</scope>
    <source>
        <strain evidence="2">HY135</strain>
    </source>
</reference>
<dbReference type="AlphaFoldDB" id="A0A016SKX6"/>